<protein>
    <submittedName>
        <fullName evidence="2">Uncharacterized protein</fullName>
    </submittedName>
</protein>
<reference evidence="2 3" key="1">
    <citation type="journal article" date="2019" name="Commun. Biol.">
        <title>The bagworm genome reveals a unique fibroin gene that provides high tensile strength.</title>
        <authorList>
            <person name="Kono N."/>
            <person name="Nakamura H."/>
            <person name="Ohtoshi R."/>
            <person name="Tomita M."/>
            <person name="Numata K."/>
            <person name="Arakawa K."/>
        </authorList>
    </citation>
    <scope>NUCLEOTIDE SEQUENCE [LARGE SCALE GENOMIC DNA]</scope>
</reference>
<evidence type="ECO:0000313" key="2">
    <source>
        <dbReference type="EMBL" id="GBP45991.1"/>
    </source>
</evidence>
<accession>A0A4C1W4K7</accession>
<organism evidence="2 3">
    <name type="scientific">Eumeta variegata</name>
    <name type="common">Bagworm moth</name>
    <name type="synonym">Eumeta japonica</name>
    <dbReference type="NCBI Taxonomy" id="151549"/>
    <lineage>
        <taxon>Eukaryota</taxon>
        <taxon>Metazoa</taxon>
        <taxon>Ecdysozoa</taxon>
        <taxon>Arthropoda</taxon>
        <taxon>Hexapoda</taxon>
        <taxon>Insecta</taxon>
        <taxon>Pterygota</taxon>
        <taxon>Neoptera</taxon>
        <taxon>Endopterygota</taxon>
        <taxon>Lepidoptera</taxon>
        <taxon>Glossata</taxon>
        <taxon>Ditrysia</taxon>
        <taxon>Tineoidea</taxon>
        <taxon>Psychidae</taxon>
        <taxon>Oiketicinae</taxon>
        <taxon>Eumeta</taxon>
    </lineage>
</organism>
<feature type="region of interest" description="Disordered" evidence="1">
    <location>
        <begin position="55"/>
        <end position="74"/>
    </location>
</feature>
<comment type="caution">
    <text evidence="2">The sequence shown here is derived from an EMBL/GenBank/DDBJ whole genome shotgun (WGS) entry which is preliminary data.</text>
</comment>
<keyword evidence="3" id="KW-1185">Reference proteome</keyword>
<dbReference type="Proteomes" id="UP000299102">
    <property type="component" value="Unassembled WGS sequence"/>
</dbReference>
<name>A0A4C1W4K7_EUMVA</name>
<evidence type="ECO:0000256" key="1">
    <source>
        <dbReference type="SAM" id="MobiDB-lite"/>
    </source>
</evidence>
<gene>
    <name evidence="2" type="ORF">EVAR_24184_1</name>
</gene>
<feature type="compositionally biased region" description="Low complexity" evidence="1">
    <location>
        <begin position="65"/>
        <end position="74"/>
    </location>
</feature>
<evidence type="ECO:0000313" key="3">
    <source>
        <dbReference type="Proteomes" id="UP000299102"/>
    </source>
</evidence>
<dbReference type="AlphaFoldDB" id="A0A4C1W4K7"/>
<feature type="compositionally biased region" description="Basic residues" evidence="1">
    <location>
        <begin position="55"/>
        <end position="64"/>
    </location>
</feature>
<sequence>MFWALDDREAALVRPSCGPRRGCGVKYNHSLTTELKCVVSQDDLRAITRTSCKIKPRGSARRPARGAAASAGSALLRKDEGGRRLTSCEVTPTRVSRHELIWHSFIFYTYTDVIYDAWRCAPQLRIRDSVSPLQREEDNMSLLEMTYRIAEEKDACASNNQISIIIFSI</sequence>
<proteinExistence type="predicted"/>
<dbReference type="EMBL" id="BGZK01000475">
    <property type="protein sequence ID" value="GBP45991.1"/>
    <property type="molecule type" value="Genomic_DNA"/>
</dbReference>